<dbReference type="InterPro" id="IPR036047">
    <property type="entry name" value="F-box-like_dom_sf"/>
</dbReference>
<evidence type="ECO:0000259" key="1">
    <source>
        <dbReference type="PROSITE" id="PS50181"/>
    </source>
</evidence>
<protein>
    <recommendedName>
        <fullName evidence="1">F-box domain-containing protein</fullName>
    </recommendedName>
</protein>
<gene>
    <name evidence="2" type="ORF">AVEN_174464_1</name>
</gene>
<dbReference type="SUPFAM" id="SSF81383">
    <property type="entry name" value="F-box domain"/>
    <property type="match status" value="1"/>
</dbReference>
<keyword evidence="3" id="KW-1185">Reference proteome</keyword>
<dbReference type="Gene3D" id="3.80.10.10">
    <property type="entry name" value="Ribonuclease Inhibitor"/>
    <property type="match status" value="1"/>
</dbReference>
<dbReference type="PANTHER" id="PTHR20933:SF3">
    <property type="entry name" value="F-BOX ONLY PROTEIN 33"/>
    <property type="match status" value="1"/>
</dbReference>
<comment type="caution">
    <text evidence="2">The sequence shown here is derived from an EMBL/GenBank/DDBJ whole genome shotgun (WGS) entry which is preliminary data.</text>
</comment>
<accession>A0A4Y2W7M8</accession>
<dbReference type="PROSITE" id="PS50181">
    <property type="entry name" value="FBOX"/>
    <property type="match status" value="1"/>
</dbReference>
<dbReference type="InterPro" id="IPR032675">
    <property type="entry name" value="LRR_dom_sf"/>
</dbReference>
<dbReference type="AlphaFoldDB" id="A0A4Y2W7M8"/>
<organism evidence="2 3">
    <name type="scientific">Araneus ventricosus</name>
    <name type="common">Orbweaver spider</name>
    <name type="synonym">Epeira ventricosa</name>
    <dbReference type="NCBI Taxonomy" id="182803"/>
    <lineage>
        <taxon>Eukaryota</taxon>
        <taxon>Metazoa</taxon>
        <taxon>Ecdysozoa</taxon>
        <taxon>Arthropoda</taxon>
        <taxon>Chelicerata</taxon>
        <taxon>Arachnida</taxon>
        <taxon>Araneae</taxon>
        <taxon>Araneomorphae</taxon>
        <taxon>Entelegynae</taxon>
        <taxon>Araneoidea</taxon>
        <taxon>Araneidae</taxon>
        <taxon>Araneus</taxon>
    </lineage>
</organism>
<dbReference type="OrthoDB" id="6409609at2759"/>
<dbReference type="Proteomes" id="UP000499080">
    <property type="component" value="Unassembled WGS sequence"/>
</dbReference>
<name>A0A4Y2W7M8_ARAVE</name>
<dbReference type="EMBL" id="BGPR01055596">
    <property type="protein sequence ID" value="GBO32140.1"/>
    <property type="molecule type" value="Genomic_DNA"/>
</dbReference>
<proteinExistence type="predicted"/>
<dbReference type="Pfam" id="PF12937">
    <property type="entry name" value="F-box-like"/>
    <property type="match status" value="1"/>
</dbReference>
<feature type="domain" description="F-box" evidence="1">
    <location>
        <begin position="30"/>
        <end position="76"/>
    </location>
</feature>
<dbReference type="InterPro" id="IPR001810">
    <property type="entry name" value="F-box_dom"/>
</dbReference>
<sequence>MDPTSTLRTFLGGRAAESITSTETEGCDNQGHWSKLPPFPLGKIYSFLSRADQTNMSRVCRKWSEAYSSPSVWETFTFALTKSQLSMDTCPEIKFTRKYSSMFKHVEITYVRLDNRNLFVPWCRVLKEFLQILTRNSQLTYVRFYHLRCLLVQLDPPNYDDIFRAIADFLESQHRLKRVEFEMCSFRFQEGVELIKAMAENSRESLTHIMLLFFLDESIHQDQGSIIAQSLPTFVNQRFPRLKSLVIDYSLIFENMFAHQSGAVDTLKNRQMPALSKIILSCYGFRHTTLRGLTSAAWRFLKQSYPDLELEFIFVTDSQSQREIEFFFVPDMPITELHYSFEVCHSEHSSSFMAIDALLNHLLACKINDNLVCLCIEWTLPIPNLATFIQFLQACKKLKRLYLHIIYPVSGIDLMASSWLENRPVSLEEVFIGIWDVEKKDNYRSLMDLANQYAPPLKLVGINLKVELHY</sequence>
<reference evidence="2 3" key="1">
    <citation type="journal article" date="2019" name="Sci. Rep.">
        <title>Orb-weaving spider Araneus ventricosus genome elucidates the spidroin gene catalogue.</title>
        <authorList>
            <person name="Kono N."/>
            <person name="Nakamura H."/>
            <person name="Ohtoshi R."/>
            <person name="Moran D.A.P."/>
            <person name="Shinohara A."/>
            <person name="Yoshida Y."/>
            <person name="Fujiwara M."/>
            <person name="Mori M."/>
            <person name="Tomita M."/>
            <person name="Arakawa K."/>
        </authorList>
    </citation>
    <scope>NUCLEOTIDE SEQUENCE [LARGE SCALE GENOMIC DNA]</scope>
</reference>
<evidence type="ECO:0000313" key="2">
    <source>
        <dbReference type="EMBL" id="GBO32140.1"/>
    </source>
</evidence>
<dbReference type="GO" id="GO:0031398">
    <property type="term" value="P:positive regulation of protein ubiquitination"/>
    <property type="evidence" value="ECO:0007669"/>
    <property type="project" value="TreeGrafter"/>
</dbReference>
<dbReference type="Gene3D" id="1.20.1280.50">
    <property type="match status" value="1"/>
</dbReference>
<dbReference type="PANTHER" id="PTHR20933">
    <property type="entry name" value="F-BOX ONLY PROTEIN 33"/>
    <property type="match status" value="1"/>
</dbReference>
<evidence type="ECO:0000313" key="3">
    <source>
        <dbReference type="Proteomes" id="UP000499080"/>
    </source>
</evidence>